<dbReference type="EMBL" id="CAJVPW010055019">
    <property type="protein sequence ID" value="CAG8772610.1"/>
    <property type="molecule type" value="Genomic_DNA"/>
</dbReference>
<feature type="non-terminal residue" evidence="1">
    <location>
        <position position="87"/>
    </location>
</feature>
<evidence type="ECO:0000313" key="1">
    <source>
        <dbReference type="EMBL" id="CAG8772610.1"/>
    </source>
</evidence>
<name>A0ACA9R1G5_9GLOM</name>
<accession>A0ACA9R1G5</accession>
<sequence length="87" mass="10126">LPLLKVHQHDVPIYKQKASSTLASTKKAFTISPLMHLKHVLNNPTIMSDLYFGPGVVREKKNELWHENLWQNFLLFEEHTISCNNED</sequence>
<organism evidence="1 2">
    <name type="scientific">Cetraspora pellucida</name>
    <dbReference type="NCBI Taxonomy" id="1433469"/>
    <lineage>
        <taxon>Eukaryota</taxon>
        <taxon>Fungi</taxon>
        <taxon>Fungi incertae sedis</taxon>
        <taxon>Mucoromycota</taxon>
        <taxon>Glomeromycotina</taxon>
        <taxon>Glomeromycetes</taxon>
        <taxon>Diversisporales</taxon>
        <taxon>Gigasporaceae</taxon>
        <taxon>Cetraspora</taxon>
    </lineage>
</organism>
<feature type="non-terminal residue" evidence="1">
    <location>
        <position position="1"/>
    </location>
</feature>
<protein>
    <submittedName>
        <fullName evidence="1">13539_t:CDS:1</fullName>
    </submittedName>
</protein>
<reference evidence="1" key="1">
    <citation type="submission" date="2021-06" db="EMBL/GenBank/DDBJ databases">
        <authorList>
            <person name="Kallberg Y."/>
            <person name="Tangrot J."/>
            <person name="Rosling A."/>
        </authorList>
    </citation>
    <scope>NUCLEOTIDE SEQUENCE</scope>
    <source>
        <strain evidence="1">28 12/20/2015</strain>
    </source>
</reference>
<dbReference type="Proteomes" id="UP000789366">
    <property type="component" value="Unassembled WGS sequence"/>
</dbReference>
<comment type="caution">
    <text evidence="1">The sequence shown here is derived from an EMBL/GenBank/DDBJ whole genome shotgun (WGS) entry which is preliminary data.</text>
</comment>
<keyword evidence="2" id="KW-1185">Reference proteome</keyword>
<gene>
    <name evidence="1" type="ORF">SPELUC_LOCUS15874</name>
</gene>
<evidence type="ECO:0000313" key="2">
    <source>
        <dbReference type="Proteomes" id="UP000789366"/>
    </source>
</evidence>
<proteinExistence type="predicted"/>